<dbReference type="Gene3D" id="1.10.3080.10">
    <property type="entry name" value="Clc chloride channel"/>
    <property type="match status" value="1"/>
</dbReference>
<dbReference type="InterPro" id="IPR014743">
    <property type="entry name" value="Cl-channel_core"/>
</dbReference>
<proteinExistence type="predicted"/>
<evidence type="ECO:0000256" key="5">
    <source>
        <dbReference type="ARBA" id="ARBA00023065"/>
    </source>
</evidence>
<evidence type="ECO:0000256" key="2">
    <source>
        <dbReference type="ARBA" id="ARBA00022448"/>
    </source>
</evidence>
<comment type="caution">
    <text evidence="8">The sequence shown here is derived from an EMBL/GenBank/DDBJ whole genome shotgun (WGS) entry which is preliminary data.</text>
</comment>
<evidence type="ECO:0000256" key="7">
    <source>
        <dbReference type="ARBA" id="ARBA00023214"/>
    </source>
</evidence>
<comment type="subcellular location">
    <subcellularLocation>
        <location evidence="1">Membrane</location>
        <topology evidence="1">Multi-pass membrane protein</topology>
    </subcellularLocation>
</comment>
<name>A0A4S4M7A2_9AGAM</name>
<sequence length="203" mass="21466">MTRKRNSQSFLYAAVALLLAFISSLLTIHLTASTSLVTHKDLVVLAPDFTDAEGKEARKRKIMHDAAGSGTPEIKTILSGVFTLRAHDSQASGCTATSTSAHSSPSLSASRLAKRVHSCTLRAASGIYTASAAGVAVAFGAPIGAVLFSLEEVSYFVPPKVKCRSFCCAMIAAMSLRFLDPFGAGKLVLFQSGRRVLSHFTVL</sequence>
<dbReference type="PANTHER" id="PTHR45711">
    <property type="entry name" value="CHLORIDE CHANNEL PROTEIN"/>
    <property type="match status" value="1"/>
</dbReference>
<dbReference type="GO" id="GO:0005769">
    <property type="term" value="C:early endosome"/>
    <property type="evidence" value="ECO:0007669"/>
    <property type="project" value="TreeGrafter"/>
</dbReference>
<dbReference type="SUPFAM" id="SSF81340">
    <property type="entry name" value="Clc chloride channel"/>
    <property type="match status" value="1"/>
</dbReference>
<evidence type="ECO:0000256" key="4">
    <source>
        <dbReference type="ARBA" id="ARBA00022989"/>
    </source>
</evidence>
<dbReference type="PANTHER" id="PTHR45711:SF6">
    <property type="entry name" value="CHLORIDE CHANNEL PROTEIN"/>
    <property type="match status" value="1"/>
</dbReference>
<dbReference type="EMBL" id="SGPL01000022">
    <property type="protein sequence ID" value="THH20428.1"/>
    <property type="molecule type" value="Genomic_DNA"/>
</dbReference>
<gene>
    <name evidence="8" type="ORF">EW146_g935</name>
</gene>
<dbReference type="InterPro" id="IPR001807">
    <property type="entry name" value="ClC"/>
</dbReference>
<dbReference type="OrthoDB" id="44789at2759"/>
<keyword evidence="4" id="KW-1133">Transmembrane helix</keyword>
<reference evidence="8 9" key="1">
    <citation type="submission" date="2019-02" db="EMBL/GenBank/DDBJ databases">
        <title>Genome sequencing of the rare red list fungi Bondarzewia mesenterica.</title>
        <authorList>
            <person name="Buettner E."/>
            <person name="Kellner H."/>
        </authorList>
    </citation>
    <scope>NUCLEOTIDE SEQUENCE [LARGE SCALE GENOMIC DNA]</scope>
    <source>
        <strain evidence="8 9">DSM 108281</strain>
    </source>
</reference>
<evidence type="ECO:0000256" key="1">
    <source>
        <dbReference type="ARBA" id="ARBA00004141"/>
    </source>
</evidence>
<keyword evidence="7" id="KW-0868">Chloride</keyword>
<keyword evidence="2" id="KW-0813">Transport</keyword>
<dbReference type="GO" id="GO:0005794">
    <property type="term" value="C:Golgi apparatus"/>
    <property type="evidence" value="ECO:0007669"/>
    <property type="project" value="TreeGrafter"/>
</dbReference>
<dbReference type="GO" id="GO:0005247">
    <property type="term" value="F:voltage-gated chloride channel activity"/>
    <property type="evidence" value="ECO:0007669"/>
    <property type="project" value="TreeGrafter"/>
</dbReference>
<evidence type="ECO:0000313" key="8">
    <source>
        <dbReference type="EMBL" id="THH20428.1"/>
    </source>
</evidence>
<evidence type="ECO:0000256" key="3">
    <source>
        <dbReference type="ARBA" id="ARBA00022692"/>
    </source>
</evidence>
<keyword evidence="5" id="KW-0406">Ion transport</keyword>
<organism evidence="8 9">
    <name type="scientific">Bondarzewia mesenterica</name>
    <dbReference type="NCBI Taxonomy" id="1095465"/>
    <lineage>
        <taxon>Eukaryota</taxon>
        <taxon>Fungi</taxon>
        <taxon>Dikarya</taxon>
        <taxon>Basidiomycota</taxon>
        <taxon>Agaricomycotina</taxon>
        <taxon>Agaricomycetes</taxon>
        <taxon>Russulales</taxon>
        <taxon>Bondarzewiaceae</taxon>
        <taxon>Bondarzewia</taxon>
    </lineage>
</organism>
<dbReference type="Proteomes" id="UP000310158">
    <property type="component" value="Unassembled WGS sequence"/>
</dbReference>
<evidence type="ECO:0000256" key="6">
    <source>
        <dbReference type="ARBA" id="ARBA00023136"/>
    </source>
</evidence>
<keyword evidence="6" id="KW-0472">Membrane</keyword>
<evidence type="ECO:0000313" key="9">
    <source>
        <dbReference type="Proteomes" id="UP000310158"/>
    </source>
</evidence>
<accession>A0A4S4M7A2</accession>
<dbReference type="GO" id="GO:0005886">
    <property type="term" value="C:plasma membrane"/>
    <property type="evidence" value="ECO:0007669"/>
    <property type="project" value="TreeGrafter"/>
</dbReference>
<keyword evidence="3" id="KW-0812">Transmembrane</keyword>
<keyword evidence="9" id="KW-1185">Reference proteome</keyword>
<dbReference type="Pfam" id="PF00654">
    <property type="entry name" value="Voltage_CLC"/>
    <property type="match status" value="1"/>
</dbReference>
<dbReference type="AlphaFoldDB" id="A0A4S4M7A2"/>
<protein>
    <submittedName>
        <fullName evidence="8">Uncharacterized protein</fullName>
    </submittedName>
</protein>